<accession>A0A4C1V5B1</accession>
<sequence length="176" mass="19027">MTVHEDEDRQMHLKTLIAVLVGLYCCQLGCSLTEYRREVAASSIAFRPTSESSSGLLRPLSPPSPFSHSNSPFIRYSILIGKTGNALVTRPGLQVSTGGGDHLLFETPTAVKAAGARGNLFTFRVLFSNILEGLILKIDDLFSIHVILAGPADVVPPFPICDVLAIVPVCPRLRSR</sequence>
<gene>
    <name evidence="1" type="ORF">EVAR_25380_1</name>
</gene>
<proteinExistence type="predicted"/>
<protein>
    <submittedName>
        <fullName evidence="1">Uncharacterized protein</fullName>
    </submittedName>
</protein>
<keyword evidence="2" id="KW-1185">Reference proteome</keyword>
<reference evidence="1 2" key="1">
    <citation type="journal article" date="2019" name="Commun. Biol.">
        <title>The bagworm genome reveals a unique fibroin gene that provides high tensile strength.</title>
        <authorList>
            <person name="Kono N."/>
            <person name="Nakamura H."/>
            <person name="Ohtoshi R."/>
            <person name="Tomita M."/>
            <person name="Numata K."/>
            <person name="Arakawa K."/>
        </authorList>
    </citation>
    <scope>NUCLEOTIDE SEQUENCE [LARGE SCALE GENOMIC DNA]</scope>
</reference>
<name>A0A4C1V5B1_EUMVA</name>
<evidence type="ECO:0000313" key="2">
    <source>
        <dbReference type="Proteomes" id="UP000299102"/>
    </source>
</evidence>
<dbReference type="Proteomes" id="UP000299102">
    <property type="component" value="Unassembled WGS sequence"/>
</dbReference>
<dbReference type="AlphaFoldDB" id="A0A4C1V5B1"/>
<organism evidence="1 2">
    <name type="scientific">Eumeta variegata</name>
    <name type="common">Bagworm moth</name>
    <name type="synonym">Eumeta japonica</name>
    <dbReference type="NCBI Taxonomy" id="151549"/>
    <lineage>
        <taxon>Eukaryota</taxon>
        <taxon>Metazoa</taxon>
        <taxon>Ecdysozoa</taxon>
        <taxon>Arthropoda</taxon>
        <taxon>Hexapoda</taxon>
        <taxon>Insecta</taxon>
        <taxon>Pterygota</taxon>
        <taxon>Neoptera</taxon>
        <taxon>Endopterygota</taxon>
        <taxon>Lepidoptera</taxon>
        <taxon>Glossata</taxon>
        <taxon>Ditrysia</taxon>
        <taxon>Tineoidea</taxon>
        <taxon>Psychidae</taxon>
        <taxon>Oiketicinae</taxon>
        <taxon>Eumeta</taxon>
    </lineage>
</organism>
<evidence type="ECO:0000313" key="1">
    <source>
        <dbReference type="EMBL" id="GBP33779.1"/>
    </source>
</evidence>
<comment type="caution">
    <text evidence="1">The sequence shown here is derived from an EMBL/GenBank/DDBJ whole genome shotgun (WGS) entry which is preliminary data.</text>
</comment>
<dbReference type="EMBL" id="BGZK01000279">
    <property type="protein sequence ID" value="GBP33779.1"/>
    <property type="molecule type" value="Genomic_DNA"/>
</dbReference>